<protein>
    <submittedName>
        <fullName evidence="9">Multiple sugar transport system permease protein</fullName>
    </submittedName>
</protein>
<accession>A0ABS2L1Q4</accession>
<evidence type="ECO:0000256" key="4">
    <source>
        <dbReference type="ARBA" id="ARBA00022692"/>
    </source>
</evidence>
<evidence type="ECO:0000256" key="6">
    <source>
        <dbReference type="ARBA" id="ARBA00023136"/>
    </source>
</evidence>
<keyword evidence="2 7" id="KW-0813">Transport</keyword>
<feature type="transmembrane region" description="Helical" evidence="7">
    <location>
        <begin position="127"/>
        <end position="152"/>
    </location>
</feature>
<dbReference type="Gene3D" id="1.10.3720.10">
    <property type="entry name" value="MetI-like"/>
    <property type="match status" value="1"/>
</dbReference>
<dbReference type="Proteomes" id="UP000776164">
    <property type="component" value="Unassembled WGS sequence"/>
</dbReference>
<dbReference type="SUPFAM" id="SSF161098">
    <property type="entry name" value="MetI-like"/>
    <property type="match status" value="1"/>
</dbReference>
<feature type="transmembrane region" description="Helical" evidence="7">
    <location>
        <begin position="261"/>
        <end position="283"/>
    </location>
</feature>
<comment type="subcellular location">
    <subcellularLocation>
        <location evidence="1 7">Cell membrane</location>
        <topology evidence="1 7">Multi-pass membrane protein</topology>
    </subcellularLocation>
</comment>
<feature type="transmembrane region" description="Helical" evidence="7">
    <location>
        <begin position="202"/>
        <end position="226"/>
    </location>
</feature>
<evidence type="ECO:0000313" key="10">
    <source>
        <dbReference type="Proteomes" id="UP000776164"/>
    </source>
</evidence>
<dbReference type="RefSeq" id="WP_205106672.1">
    <property type="nucleotide sequence ID" value="NZ_BAAAHT010000017.1"/>
</dbReference>
<comment type="caution">
    <text evidence="9">The sequence shown here is derived from an EMBL/GenBank/DDBJ whole genome shotgun (WGS) entry which is preliminary data.</text>
</comment>
<feature type="transmembrane region" description="Helical" evidence="7">
    <location>
        <begin position="158"/>
        <end position="181"/>
    </location>
</feature>
<dbReference type="PANTHER" id="PTHR43744:SF12">
    <property type="entry name" value="ABC TRANSPORTER PERMEASE PROTEIN MG189-RELATED"/>
    <property type="match status" value="1"/>
</dbReference>
<keyword evidence="4 7" id="KW-0812">Transmembrane</keyword>
<dbReference type="EMBL" id="JAFBBU010000001">
    <property type="protein sequence ID" value="MBM7470997.1"/>
    <property type="molecule type" value="Genomic_DNA"/>
</dbReference>
<sequence>MKSTTLGAPVEGRGRIAKDRPISVIAATGFMIAFAVYFLTPLWWLIVAASKTRADMVSTFGLWFSTDSFALFDNVAALFTENDGAFGRWMLNSFLYAGVGGAVGTLIAAMMGYALAKYQFRARNALFNIILAAILIPVTALALPLFLVFGAVSLTDTFWAVFLPSLVSPFGVYLGRIYAAAAVPDELLEASRLDGSGELRTFFSMSLRLMAPALVTIFLFQFTQIWNNFFLPLVMLQDDALYPLNLGLFSWNSQVYLAPDLRLLVIVGSLVAIIPVIIAFLLLQRYWRTGLAAGSIK</sequence>
<reference evidence="9 10" key="1">
    <citation type="submission" date="2021-01" db="EMBL/GenBank/DDBJ databases">
        <title>Sequencing the genomes of 1000 actinobacteria strains.</title>
        <authorList>
            <person name="Klenk H.-P."/>
        </authorList>
    </citation>
    <scope>NUCLEOTIDE SEQUENCE [LARGE SCALE GENOMIC DNA]</scope>
    <source>
        <strain evidence="9 10">DSM 13057</strain>
    </source>
</reference>
<feature type="domain" description="ABC transmembrane type-1" evidence="8">
    <location>
        <begin position="90"/>
        <end position="282"/>
    </location>
</feature>
<evidence type="ECO:0000256" key="2">
    <source>
        <dbReference type="ARBA" id="ARBA00022448"/>
    </source>
</evidence>
<dbReference type="InterPro" id="IPR035906">
    <property type="entry name" value="MetI-like_sf"/>
</dbReference>
<dbReference type="CDD" id="cd06261">
    <property type="entry name" value="TM_PBP2"/>
    <property type="match status" value="1"/>
</dbReference>
<dbReference type="PROSITE" id="PS50928">
    <property type="entry name" value="ABC_TM1"/>
    <property type="match status" value="1"/>
</dbReference>
<evidence type="ECO:0000256" key="7">
    <source>
        <dbReference type="RuleBase" id="RU363032"/>
    </source>
</evidence>
<evidence type="ECO:0000256" key="1">
    <source>
        <dbReference type="ARBA" id="ARBA00004651"/>
    </source>
</evidence>
<proteinExistence type="inferred from homology"/>
<dbReference type="PANTHER" id="PTHR43744">
    <property type="entry name" value="ABC TRANSPORTER PERMEASE PROTEIN MG189-RELATED-RELATED"/>
    <property type="match status" value="1"/>
</dbReference>
<dbReference type="Pfam" id="PF00528">
    <property type="entry name" value="BPD_transp_1"/>
    <property type="match status" value="1"/>
</dbReference>
<keyword evidence="9" id="KW-0762">Sugar transport</keyword>
<evidence type="ECO:0000256" key="5">
    <source>
        <dbReference type="ARBA" id="ARBA00022989"/>
    </source>
</evidence>
<evidence type="ECO:0000313" key="9">
    <source>
        <dbReference type="EMBL" id="MBM7470997.1"/>
    </source>
</evidence>
<feature type="transmembrane region" description="Helical" evidence="7">
    <location>
        <begin position="21"/>
        <end position="46"/>
    </location>
</feature>
<dbReference type="InterPro" id="IPR000515">
    <property type="entry name" value="MetI-like"/>
</dbReference>
<organism evidence="9 10">
    <name type="scientific">Subtercola frigoramans</name>
    <dbReference type="NCBI Taxonomy" id="120298"/>
    <lineage>
        <taxon>Bacteria</taxon>
        <taxon>Bacillati</taxon>
        <taxon>Actinomycetota</taxon>
        <taxon>Actinomycetes</taxon>
        <taxon>Micrococcales</taxon>
        <taxon>Microbacteriaceae</taxon>
        <taxon>Subtercola</taxon>
    </lineage>
</organism>
<evidence type="ECO:0000256" key="3">
    <source>
        <dbReference type="ARBA" id="ARBA00022475"/>
    </source>
</evidence>
<evidence type="ECO:0000259" key="8">
    <source>
        <dbReference type="PROSITE" id="PS50928"/>
    </source>
</evidence>
<comment type="similarity">
    <text evidence="7">Belongs to the binding-protein-dependent transport system permease family.</text>
</comment>
<keyword evidence="6 7" id="KW-0472">Membrane</keyword>
<keyword evidence="5 7" id="KW-1133">Transmembrane helix</keyword>
<gene>
    <name evidence="9" type="ORF">JOE66_000631</name>
</gene>
<feature type="transmembrane region" description="Helical" evidence="7">
    <location>
        <begin position="94"/>
        <end position="115"/>
    </location>
</feature>
<keyword evidence="10" id="KW-1185">Reference proteome</keyword>
<keyword evidence="3" id="KW-1003">Cell membrane</keyword>
<name>A0ABS2L1Q4_9MICO</name>